<dbReference type="EMBL" id="VTIK01000001">
    <property type="protein sequence ID" value="TYU56161.1"/>
    <property type="molecule type" value="Genomic_DNA"/>
</dbReference>
<dbReference type="RefSeq" id="WP_149057689.1">
    <property type="nucleotide sequence ID" value="NZ_VTIK01000001.1"/>
</dbReference>
<evidence type="ECO:0000313" key="1">
    <source>
        <dbReference type="EMBL" id="TYU56161.1"/>
    </source>
</evidence>
<organism evidence="1 2">
    <name type="scientific">Listeria monocytogenes</name>
    <dbReference type="NCBI Taxonomy" id="1639"/>
    <lineage>
        <taxon>Bacteria</taxon>
        <taxon>Bacillati</taxon>
        <taxon>Bacillota</taxon>
        <taxon>Bacilli</taxon>
        <taxon>Bacillales</taxon>
        <taxon>Listeriaceae</taxon>
        <taxon>Listeria</taxon>
    </lineage>
</organism>
<evidence type="ECO:0000313" key="2">
    <source>
        <dbReference type="Proteomes" id="UP000322220"/>
    </source>
</evidence>
<keyword evidence="1" id="KW-0255">Endonuclease</keyword>
<protein>
    <submittedName>
        <fullName evidence="1">Restriction endonuclease subunit M</fullName>
    </submittedName>
</protein>
<keyword evidence="1" id="KW-0378">Hydrolase</keyword>
<accession>A0AB74NFM4</accession>
<dbReference type="Proteomes" id="UP000322220">
    <property type="component" value="Unassembled WGS sequence"/>
</dbReference>
<name>A0AB74NFM4_LISMN</name>
<gene>
    <name evidence="1" type="ORF">FZW98_01120</name>
</gene>
<reference evidence="1 2" key="1">
    <citation type="submission" date="2019-08" db="EMBL/GenBank/DDBJ databases">
        <title>Soil Listeria distribution.</title>
        <authorList>
            <person name="Liao J."/>
        </authorList>
    </citation>
    <scope>NUCLEOTIDE SEQUENCE [LARGE SCALE GENOMIC DNA]</scope>
    <source>
        <strain evidence="1 2">IN-RH-2-BL1</strain>
    </source>
</reference>
<dbReference type="AlphaFoldDB" id="A0AB74NFM4"/>
<comment type="caution">
    <text evidence="1">The sequence shown here is derived from an EMBL/GenBank/DDBJ whole genome shotgun (WGS) entry which is preliminary data.</text>
</comment>
<dbReference type="GO" id="GO:0004519">
    <property type="term" value="F:endonuclease activity"/>
    <property type="evidence" value="ECO:0007669"/>
    <property type="project" value="UniProtKB-KW"/>
</dbReference>
<keyword evidence="1" id="KW-0540">Nuclease</keyword>
<sequence>MEKIDILEQNIADINFDLLKVLLKDKTTGKYILWATDNYESDGDAYKPSQEIKPELIIGNHTNVIQPRVSKSQSEQIKRTRDKAEVFTPSWVCNQQNNLVDEAWFGKTNVFNFADGTSWAANETPIEFSKEKKWTDYVDARRLEISCGEAPYLVSRYDTVTGDTISLINRIGLLDRKLRVVSENTTSEEEWYKWVSRAFQATYGYEFQGDNVLLARENLLYTFIEYFEDRFEKKPTLMQTKKIATIISWNIWQMDGLTYAAPYSEAPPLDEQMTLFDIFDLNEEKKKEPVFCKIFDWRANTSLEFKSMRNGE</sequence>
<proteinExistence type="predicted"/>